<protein>
    <submittedName>
        <fullName evidence="2">PilZ domain-containing protein</fullName>
    </submittedName>
</protein>
<evidence type="ECO:0000259" key="1">
    <source>
        <dbReference type="Pfam" id="PF07238"/>
    </source>
</evidence>
<name>A0ABV8RUJ0_9SPHN</name>
<sequence length="111" mass="12698">MTNQHRIGSRQSERKLVHAPADARAGFSRMRVQVVDLSATGVRLRTYDRLPVGKRFWIKLAGLEAQECEVIWECDFDSGCRFLRPLDAAVFREIVNAGRLQPPNARHFAYV</sequence>
<comment type="caution">
    <text evidence="2">The sequence shown here is derived from an EMBL/GenBank/DDBJ whole genome shotgun (WGS) entry which is preliminary data.</text>
</comment>
<dbReference type="EMBL" id="JBHSDR010000010">
    <property type="protein sequence ID" value="MFC4296414.1"/>
    <property type="molecule type" value="Genomic_DNA"/>
</dbReference>
<evidence type="ECO:0000313" key="3">
    <source>
        <dbReference type="Proteomes" id="UP001595828"/>
    </source>
</evidence>
<dbReference type="RefSeq" id="WP_379540036.1">
    <property type="nucleotide sequence ID" value="NZ_JBHSDR010000010.1"/>
</dbReference>
<feature type="domain" description="PilZ" evidence="1">
    <location>
        <begin position="10"/>
        <end position="95"/>
    </location>
</feature>
<proteinExistence type="predicted"/>
<dbReference type="InterPro" id="IPR009875">
    <property type="entry name" value="PilZ_domain"/>
</dbReference>
<gene>
    <name evidence="2" type="ORF">ACFO0A_15265</name>
</gene>
<dbReference type="Pfam" id="PF07238">
    <property type="entry name" value="PilZ"/>
    <property type="match status" value="1"/>
</dbReference>
<reference evidence="3" key="1">
    <citation type="journal article" date="2019" name="Int. J. Syst. Evol. Microbiol.">
        <title>The Global Catalogue of Microorganisms (GCM) 10K type strain sequencing project: providing services to taxonomists for standard genome sequencing and annotation.</title>
        <authorList>
            <consortium name="The Broad Institute Genomics Platform"/>
            <consortium name="The Broad Institute Genome Sequencing Center for Infectious Disease"/>
            <person name="Wu L."/>
            <person name="Ma J."/>
        </authorList>
    </citation>
    <scope>NUCLEOTIDE SEQUENCE [LARGE SCALE GENOMIC DNA]</scope>
    <source>
        <strain evidence="3">CGMCC 1.12989</strain>
    </source>
</reference>
<dbReference type="SUPFAM" id="SSF141371">
    <property type="entry name" value="PilZ domain-like"/>
    <property type="match status" value="1"/>
</dbReference>
<organism evidence="2 3">
    <name type="scientific">Novosphingobium tardum</name>
    <dbReference type="NCBI Taxonomy" id="1538021"/>
    <lineage>
        <taxon>Bacteria</taxon>
        <taxon>Pseudomonadati</taxon>
        <taxon>Pseudomonadota</taxon>
        <taxon>Alphaproteobacteria</taxon>
        <taxon>Sphingomonadales</taxon>
        <taxon>Sphingomonadaceae</taxon>
        <taxon>Novosphingobium</taxon>
    </lineage>
</organism>
<evidence type="ECO:0000313" key="2">
    <source>
        <dbReference type="EMBL" id="MFC4296414.1"/>
    </source>
</evidence>
<keyword evidence="3" id="KW-1185">Reference proteome</keyword>
<dbReference type="Proteomes" id="UP001595828">
    <property type="component" value="Unassembled WGS sequence"/>
</dbReference>
<accession>A0ABV8RUJ0</accession>